<dbReference type="SUPFAM" id="SSF52540">
    <property type="entry name" value="P-loop containing nucleoside triphosphate hydrolases"/>
    <property type="match status" value="1"/>
</dbReference>
<organism evidence="5 6">
    <name type="scientific">Tetrapyrgos nigripes</name>
    <dbReference type="NCBI Taxonomy" id="182062"/>
    <lineage>
        <taxon>Eukaryota</taxon>
        <taxon>Fungi</taxon>
        <taxon>Dikarya</taxon>
        <taxon>Basidiomycota</taxon>
        <taxon>Agaricomycotina</taxon>
        <taxon>Agaricomycetes</taxon>
        <taxon>Agaricomycetidae</taxon>
        <taxon>Agaricales</taxon>
        <taxon>Marasmiineae</taxon>
        <taxon>Marasmiaceae</taxon>
        <taxon>Tetrapyrgos</taxon>
    </lineage>
</organism>
<dbReference type="SMART" id="SM00248">
    <property type="entry name" value="ANK"/>
    <property type="match status" value="11"/>
</dbReference>
<dbReference type="PROSITE" id="PS50088">
    <property type="entry name" value="ANK_REPEAT"/>
    <property type="match status" value="9"/>
</dbReference>
<dbReference type="Proteomes" id="UP000559256">
    <property type="component" value="Unassembled WGS sequence"/>
</dbReference>
<dbReference type="InterPro" id="IPR050745">
    <property type="entry name" value="Multifunctional_regulatory"/>
</dbReference>
<feature type="repeat" description="ANK" evidence="3">
    <location>
        <begin position="669"/>
        <end position="697"/>
    </location>
</feature>
<evidence type="ECO:0000256" key="1">
    <source>
        <dbReference type="ARBA" id="ARBA00022737"/>
    </source>
</evidence>
<name>A0A8H5CRS8_9AGAR</name>
<feature type="repeat" description="ANK" evidence="3">
    <location>
        <begin position="735"/>
        <end position="767"/>
    </location>
</feature>
<dbReference type="InterPro" id="IPR036770">
    <property type="entry name" value="Ankyrin_rpt-contain_sf"/>
</dbReference>
<dbReference type="Pfam" id="PF24883">
    <property type="entry name" value="NPHP3_N"/>
    <property type="match status" value="1"/>
</dbReference>
<dbReference type="PANTHER" id="PTHR24189">
    <property type="entry name" value="MYOTROPHIN"/>
    <property type="match status" value="1"/>
</dbReference>
<evidence type="ECO:0000256" key="2">
    <source>
        <dbReference type="ARBA" id="ARBA00023043"/>
    </source>
</evidence>
<comment type="caution">
    <text evidence="5">The sequence shown here is derived from an EMBL/GenBank/DDBJ whole genome shotgun (WGS) entry which is preliminary data.</text>
</comment>
<accession>A0A8H5CRS8</accession>
<keyword evidence="1" id="KW-0677">Repeat</keyword>
<feature type="repeat" description="ANK" evidence="3">
    <location>
        <begin position="570"/>
        <end position="602"/>
    </location>
</feature>
<dbReference type="AlphaFoldDB" id="A0A8H5CRS8"/>
<gene>
    <name evidence="5" type="ORF">D9758_012780</name>
</gene>
<dbReference type="PROSITE" id="PS50297">
    <property type="entry name" value="ANK_REP_REGION"/>
    <property type="match status" value="7"/>
</dbReference>
<feature type="repeat" description="ANK" evidence="3">
    <location>
        <begin position="636"/>
        <end position="668"/>
    </location>
</feature>
<sequence length="944" mass="104451">MKRGIGDVTKQNKRKRMILADPDTGPVARAAENETYLDCPIQQGSRIAAGRDVHMNNVQGDQIQTINNDYSQTVSSNNNIQIARSNTFVVQNVVTMNQVKEWLNAPDPSVNYNTAYERMTQGTGMWLLKHPKLLNWKRDSGLLWLQGKAGSGKTFLLTNVITSLKAEGHTVFYFYFDTLDQTKVKATYKGLLSAIMLSTGMKLNQTKLQNLMDALDECRAQDQHLISRFILDILEINSKIHIFASSRHAASAIGISSATYDISLHEQVVNSDILRHIEQVFQKRPLSVNVHKEVTEALVHGAHGQIRWVDCQIQQLQELATRTAILNALKKLPEDLEDTYMKALLRTKNGHHKDVQAILKWLLFGFQKLSLELLPEILRIDFEGKNLEVTGRIEVNGVSKIVDSTLVVVQETINWWDKKTEHTLQLAHPSVKEYILSNQIKSSSAGLFHVNDQLAHEFIAQSCMIYLVGYGEDESINKDQLPLLDYAAKIWPEHVKNLQTLEDPIKSLALHLLTNTNRSCRQWLRAAYPSQFVIEHSASPFYQAILIGLPTNIVLLLMEETADINTQGGKYGNAFQTACYYGRKDLVMLLLEKGADVNAQGGEYSNALQAAVYKGHEDIAELLLKKGADVNAEGGKYGNPLQAAFHKGHHSIVRLLVEKGADINAQGGKYGNPLQAAFYKGYKDIVRLLVEKGADVNGHWDKYGTPLQAASYTGQEEIVKLLVEKGADVNAQCGEYGTPLQAAVYKGYTSIVTLLVEKGADVNAQRGKYQNALYAAIYYGWKDIIRLLVEKGADVNGQCGKYGTPLQAASYLEQEGIVKLLVEKGGDVNAQGGVYGNALQAASFKGNKNLVRLLVEKGADVNAQGGAYGSALQAASTALCSAQEYYINIVELLLEHGAIINSRGGNFGGPIYAAALCCNLQIYDLLMQQEQMQTSLFYSIPRGS</sequence>
<dbReference type="SUPFAM" id="SSF48403">
    <property type="entry name" value="Ankyrin repeat"/>
    <property type="match status" value="1"/>
</dbReference>
<dbReference type="Gene3D" id="3.40.50.300">
    <property type="entry name" value="P-loop containing nucleotide triphosphate hydrolases"/>
    <property type="match status" value="1"/>
</dbReference>
<dbReference type="InterPro" id="IPR056884">
    <property type="entry name" value="NPHP3-like_N"/>
</dbReference>
<dbReference type="PANTHER" id="PTHR24189:SF50">
    <property type="entry name" value="ANKYRIN REPEAT AND SOCS BOX PROTEIN 2"/>
    <property type="match status" value="1"/>
</dbReference>
<evidence type="ECO:0000313" key="6">
    <source>
        <dbReference type="Proteomes" id="UP000559256"/>
    </source>
</evidence>
<dbReference type="Gene3D" id="1.25.40.20">
    <property type="entry name" value="Ankyrin repeat-containing domain"/>
    <property type="match status" value="2"/>
</dbReference>
<evidence type="ECO:0000256" key="3">
    <source>
        <dbReference type="PROSITE-ProRule" id="PRU00023"/>
    </source>
</evidence>
<dbReference type="InterPro" id="IPR027417">
    <property type="entry name" value="P-loop_NTPase"/>
</dbReference>
<evidence type="ECO:0000313" key="5">
    <source>
        <dbReference type="EMBL" id="KAF5346428.1"/>
    </source>
</evidence>
<dbReference type="EMBL" id="JAACJM010000102">
    <property type="protein sequence ID" value="KAF5346428.1"/>
    <property type="molecule type" value="Genomic_DNA"/>
</dbReference>
<protein>
    <recommendedName>
        <fullName evidence="4">Nephrocystin 3-like N-terminal domain-containing protein</fullName>
    </recommendedName>
</protein>
<keyword evidence="2 3" id="KW-0040">ANK repeat</keyword>
<feature type="repeat" description="ANK" evidence="3">
    <location>
        <begin position="603"/>
        <end position="635"/>
    </location>
</feature>
<dbReference type="Pfam" id="PF12796">
    <property type="entry name" value="Ank_2"/>
    <property type="match status" value="4"/>
</dbReference>
<keyword evidence="6" id="KW-1185">Reference proteome</keyword>
<dbReference type="Pfam" id="PF00023">
    <property type="entry name" value="Ank"/>
    <property type="match status" value="1"/>
</dbReference>
<reference evidence="5 6" key="1">
    <citation type="journal article" date="2020" name="ISME J.">
        <title>Uncovering the hidden diversity of litter-decomposition mechanisms in mushroom-forming fungi.</title>
        <authorList>
            <person name="Floudas D."/>
            <person name="Bentzer J."/>
            <person name="Ahren D."/>
            <person name="Johansson T."/>
            <person name="Persson P."/>
            <person name="Tunlid A."/>
        </authorList>
    </citation>
    <scope>NUCLEOTIDE SEQUENCE [LARGE SCALE GENOMIC DNA]</scope>
    <source>
        <strain evidence="5 6">CBS 291.85</strain>
    </source>
</reference>
<feature type="repeat" description="ANK" evidence="3">
    <location>
        <begin position="768"/>
        <end position="796"/>
    </location>
</feature>
<feature type="repeat" description="ANK" evidence="3">
    <location>
        <begin position="837"/>
        <end position="866"/>
    </location>
</feature>
<evidence type="ECO:0000259" key="4">
    <source>
        <dbReference type="Pfam" id="PF24883"/>
    </source>
</evidence>
<dbReference type="OrthoDB" id="7464126at2759"/>
<dbReference type="InterPro" id="IPR002110">
    <property type="entry name" value="Ankyrin_rpt"/>
</dbReference>
<feature type="repeat" description="ANK" evidence="3">
    <location>
        <begin position="801"/>
        <end position="833"/>
    </location>
</feature>
<feature type="domain" description="Nephrocystin 3-like N-terminal" evidence="4">
    <location>
        <begin position="122"/>
        <end position="197"/>
    </location>
</feature>
<proteinExistence type="predicted"/>
<feature type="repeat" description="ANK" evidence="3">
    <location>
        <begin position="702"/>
        <end position="734"/>
    </location>
</feature>